<sequence length="47" mass="5046">MHLHTSTLAPLAYWLAIEHHEKLGGGQSGFRDVVACSRAPDTCLAAL</sequence>
<accession>E4ZP46</accession>
<protein>
    <submittedName>
        <fullName evidence="1">Predicted protein</fullName>
    </submittedName>
</protein>
<evidence type="ECO:0000313" key="2">
    <source>
        <dbReference type="Proteomes" id="UP000002668"/>
    </source>
</evidence>
<dbReference type="AlphaFoldDB" id="E4ZP46"/>
<dbReference type="Proteomes" id="UP000002668">
    <property type="component" value="Genome"/>
</dbReference>
<keyword evidence="2" id="KW-1185">Reference proteome</keyword>
<proteinExistence type="predicted"/>
<dbReference type="VEuPathDB" id="FungiDB:LEMA_P044760.1"/>
<reference evidence="2" key="1">
    <citation type="journal article" date="2011" name="Nat. Commun.">
        <title>Effector diversification within compartments of the Leptosphaeria maculans genome affected by Repeat-Induced Point mutations.</title>
        <authorList>
            <person name="Rouxel T."/>
            <person name="Grandaubert J."/>
            <person name="Hane J.K."/>
            <person name="Hoede C."/>
            <person name="van de Wouw A.P."/>
            <person name="Couloux A."/>
            <person name="Dominguez V."/>
            <person name="Anthouard V."/>
            <person name="Bally P."/>
            <person name="Bourras S."/>
            <person name="Cozijnsen A.J."/>
            <person name="Ciuffetti L.M."/>
            <person name="Degrave A."/>
            <person name="Dilmaghani A."/>
            <person name="Duret L."/>
            <person name="Fudal I."/>
            <person name="Goodwin S.B."/>
            <person name="Gout L."/>
            <person name="Glaser N."/>
            <person name="Linglin J."/>
            <person name="Kema G.H.J."/>
            <person name="Lapalu N."/>
            <person name="Lawrence C.B."/>
            <person name="May K."/>
            <person name="Meyer M."/>
            <person name="Ollivier B."/>
            <person name="Poulain J."/>
            <person name="Schoch C.L."/>
            <person name="Simon A."/>
            <person name="Spatafora J.W."/>
            <person name="Stachowiak A."/>
            <person name="Turgeon B.G."/>
            <person name="Tyler B.M."/>
            <person name="Vincent D."/>
            <person name="Weissenbach J."/>
            <person name="Amselem J."/>
            <person name="Quesneville H."/>
            <person name="Oliver R.P."/>
            <person name="Wincker P."/>
            <person name="Balesdent M.-H."/>
            <person name="Howlett B.J."/>
        </authorList>
    </citation>
    <scope>NUCLEOTIDE SEQUENCE [LARGE SCALE GENOMIC DNA]</scope>
    <source>
        <strain evidence="2">JN3 / isolate v23.1.3 / race Av1-4-5-6-7-8</strain>
    </source>
</reference>
<organism evidence="2">
    <name type="scientific">Leptosphaeria maculans (strain JN3 / isolate v23.1.3 / race Av1-4-5-6-7-8)</name>
    <name type="common">Blackleg fungus</name>
    <name type="synonym">Phoma lingam</name>
    <dbReference type="NCBI Taxonomy" id="985895"/>
    <lineage>
        <taxon>Eukaryota</taxon>
        <taxon>Fungi</taxon>
        <taxon>Dikarya</taxon>
        <taxon>Ascomycota</taxon>
        <taxon>Pezizomycotina</taxon>
        <taxon>Dothideomycetes</taxon>
        <taxon>Pleosporomycetidae</taxon>
        <taxon>Pleosporales</taxon>
        <taxon>Pleosporineae</taxon>
        <taxon>Leptosphaeriaceae</taxon>
        <taxon>Plenodomus</taxon>
        <taxon>Plenodomus lingam/Leptosphaeria maculans species complex</taxon>
    </lineage>
</organism>
<name>E4ZP46_LEPMJ</name>
<dbReference type="HOGENOM" id="CLU_3175520_0_0_1"/>
<dbReference type="EMBL" id="FP929105">
    <property type="protein sequence ID" value="CBX93575.1"/>
    <property type="molecule type" value="Genomic_DNA"/>
</dbReference>
<gene>
    <name evidence="1" type="ORF">LEMA_P044760.1</name>
</gene>
<dbReference type="InParanoid" id="E4ZP46"/>
<evidence type="ECO:0000313" key="1">
    <source>
        <dbReference type="EMBL" id="CBX93575.1"/>
    </source>
</evidence>